<gene>
    <name evidence="2" type="ORF">R3P38DRAFT_3265723</name>
</gene>
<proteinExistence type="predicted"/>
<dbReference type="EMBL" id="JAWWNJ010000024">
    <property type="protein sequence ID" value="KAK7031709.1"/>
    <property type="molecule type" value="Genomic_DNA"/>
</dbReference>
<evidence type="ECO:0000256" key="1">
    <source>
        <dbReference type="SAM" id="MobiDB-lite"/>
    </source>
</evidence>
<keyword evidence="3" id="KW-1185">Reference proteome</keyword>
<dbReference type="Proteomes" id="UP001362999">
    <property type="component" value="Unassembled WGS sequence"/>
</dbReference>
<feature type="region of interest" description="Disordered" evidence="1">
    <location>
        <begin position="73"/>
        <end position="97"/>
    </location>
</feature>
<name>A0AAW0BWY8_9AGAR</name>
<reference evidence="2 3" key="1">
    <citation type="journal article" date="2024" name="J Genomics">
        <title>Draft genome sequencing and assembly of Favolaschia claudopus CIRM-BRFM 2984 isolated from oak limbs.</title>
        <authorList>
            <person name="Navarro D."/>
            <person name="Drula E."/>
            <person name="Chaduli D."/>
            <person name="Cazenave R."/>
            <person name="Ahrendt S."/>
            <person name="Wang J."/>
            <person name="Lipzen A."/>
            <person name="Daum C."/>
            <person name="Barry K."/>
            <person name="Grigoriev I.V."/>
            <person name="Favel A."/>
            <person name="Rosso M.N."/>
            <person name="Martin F."/>
        </authorList>
    </citation>
    <scope>NUCLEOTIDE SEQUENCE [LARGE SCALE GENOMIC DNA]</scope>
    <source>
        <strain evidence="2 3">CIRM-BRFM 2984</strain>
    </source>
</reference>
<sequence length="97" mass="10665">MAWAAHDDLSYPNAHPEVKHVHFFADKTARHIRPEASARVSLVSSGTNGPPILGTEKGLQALAEFLEKTGAFTKTGQPRRTMDPLELVDEEDGRVDE</sequence>
<organism evidence="2 3">
    <name type="scientific">Favolaschia claudopus</name>
    <dbReference type="NCBI Taxonomy" id="2862362"/>
    <lineage>
        <taxon>Eukaryota</taxon>
        <taxon>Fungi</taxon>
        <taxon>Dikarya</taxon>
        <taxon>Basidiomycota</taxon>
        <taxon>Agaricomycotina</taxon>
        <taxon>Agaricomycetes</taxon>
        <taxon>Agaricomycetidae</taxon>
        <taxon>Agaricales</taxon>
        <taxon>Marasmiineae</taxon>
        <taxon>Mycenaceae</taxon>
        <taxon>Favolaschia</taxon>
    </lineage>
</organism>
<feature type="compositionally biased region" description="Acidic residues" evidence="1">
    <location>
        <begin position="86"/>
        <end position="97"/>
    </location>
</feature>
<protein>
    <submittedName>
        <fullName evidence="2">Uncharacterized protein</fullName>
    </submittedName>
</protein>
<comment type="caution">
    <text evidence="2">The sequence shown here is derived from an EMBL/GenBank/DDBJ whole genome shotgun (WGS) entry which is preliminary data.</text>
</comment>
<accession>A0AAW0BWY8</accession>
<dbReference type="AlphaFoldDB" id="A0AAW0BWY8"/>
<evidence type="ECO:0000313" key="3">
    <source>
        <dbReference type="Proteomes" id="UP001362999"/>
    </source>
</evidence>
<evidence type="ECO:0000313" key="2">
    <source>
        <dbReference type="EMBL" id="KAK7031709.1"/>
    </source>
</evidence>